<dbReference type="Gene3D" id="3.40.50.300">
    <property type="entry name" value="P-loop containing nucleotide triphosphate hydrolases"/>
    <property type="match status" value="1"/>
</dbReference>
<dbReference type="OrthoDB" id="9764467at2"/>
<dbReference type="EMBL" id="VNIM01000033">
    <property type="protein sequence ID" value="TVV74445.1"/>
    <property type="molecule type" value="Genomic_DNA"/>
</dbReference>
<comment type="caution">
    <text evidence="1">The sequence shown here is derived from an EMBL/GenBank/DDBJ whole genome shotgun (WGS) entry which is preliminary data.</text>
</comment>
<reference evidence="1 2" key="1">
    <citation type="submission" date="2019-07" db="EMBL/GenBank/DDBJ databases">
        <title>Sphingomonas solaris sp. nov., isolated from a solar panel from Boston, Massachusetts.</title>
        <authorList>
            <person name="Tanner K."/>
            <person name="Pascual J."/>
            <person name="Mancuso C."/>
            <person name="Pereto J."/>
            <person name="Khalil A."/>
            <person name="Vilanova C."/>
        </authorList>
    </citation>
    <scope>NUCLEOTIDE SEQUENCE [LARGE SCALE GENOMIC DNA]</scope>
    <source>
        <strain evidence="1 2">R4DWN</strain>
    </source>
</reference>
<keyword evidence="2" id="KW-1185">Reference proteome</keyword>
<proteinExistence type="predicted"/>
<dbReference type="InterPro" id="IPR027417">
    <property type="entry name" value="P-loop_NTPase"/>
</dbReference>
<accession>A0A558R4X4</accession>
<gene>
    <name evidence="1" type="ORF">FOY91_09700</name>
</gene>
<dbReference type="RefSeq" id="WP_145150684.1">
    <property type="nucleotide sequence ID" value="NZ_VNIM01000033.1"/>
</dbReference>
<organism evidence="1 2">
    <name type="scientific">Alterirhizorhabdus solaris</name>
    <dbReference type="NCBI Taxonomy" id="2529389"/>
    <lineage>
        <taxon>Bacteria</taxon>
        <taxon>Pseudomonadati</taxon>
        <taxon>Pseudomonadota</taxon>
        <taxon>Alphaproteobacteria</taxon>
        <taxon>Sphingomonadales</taxon>
        <taxon>Rhizorhabdaceae</taxon>
        <taxon>Alterirhizorhabdus</taxon>
    </lineage>
</organism>
<evidence type="ECO:0000313" key="2">
    <source>
        <dbReference type="Proteomes" id="UP000318681"/>
    </source>
</evidence>
<dbReference type="PANTHER" id="PTHR41259">
    <property type="entry name" value="DOUBLE-STRAND BREAK REPAIR RAD50 ATPASE, PUTATIVE-RELATED"/>
    <property type="match status" value="1"/>
</dbReference>
<evidence type="ECO:0000313" key="1">
    <source>
        <dbReference type="EMBL" id="TVV74445.1"/>
    </source>
</evidence>
<dbReference type="Proteomes" id="UP000318681">
    <property type="component" value="Unassembled WGS sequence"/>
</dbReference>
<name>A0A558R4X4_9SPHN</name>
<sequence length="88" mass="9596">MSEGTTDQLFLALRLAAVEQSVEAGVRLPFQADDLFVNFDDARAEAGFRVLANLARSTQELFFTHHPHLATIAATVVGADCHSECTFD</sequence>
<protein>
    <submittedName>
        <fullName evidence="1">Uncharacterized protein</fullName>
    </submittedName>
</protein>
<dbReference type="PANTHER" id="PTHR41259:SF1">
    <property type="entry name" value="DOUBLE-STRAND BREAK REPAIR RAD50 ATPASE, PUTATIVE-RELATED"/>
    <property type="match status" value="1"/>
</dbReference>
<dbReference type="AlphaFoldDB" id="A0A558R4X4"/>